<dbReference type="Proteomes" id="UP000316095">
    <property type="component" value="Unassembled WGS sequence"/>
</dbReference>
<feature type="domain" description="4Fe-4S ferredoxin-type" evidence="2">
    <location>
        <begin position="297"/>
        <end position="340"/>
    </location>
</feature>
<proteinExistence type="predicted"/>
<feature type="transmembrane region" description="Helical" evidence="1">
    <location>
        <begin position="263"/>
        <end position="285"/>
    </location>
</feature>
<evidence type="ECO:0000313" key="3">
    <source>
        <dbReference type="EMBL" id="TWT63526.1"/>
    </source>
</evidence>
<keyword evidence="1" id="KW-1133">Transmembrane helix</keyword>
<name>A0A5C5XJY1_9PLAN</name>
<dbReference type="EMBL" id="SJPG01000001">
    <property type="protein sequence ID" value="TWT63526.1"/>
    <property type="molecule type" value="Genomic_DNA"/>
</dbReference>
<feature type="transmembrane region" description="Helical" evidence="1">
    <location>
        <begin position="386"/>
        <end position="408"/>
    </location>
</feature>
<dbReference type="InterPro" id="IPR017896">
    <property type="entry name" value="4Fe4S_Fe-S-bd"/>
</dbReference>
<feature type="transmembrane region" description="Helical" evidence="1">
    <location>
        <begin position="436"/>
        <end position="459"/>
    </location>
</feature>
<sequence>MTRETTSTAAKKTARFSRLRPLLLQAYRITILILIVLMMRQHAIRLKIQGESPIELEEVREILPEAASLKYDDGNRAGLFVLGKLDEEIGYALRTSPQSQEIIGYAGPTDVLIVLGKPTTEPNPNSMTLPYDAPPAPQLDIPTRKILGIKIRKSWDTTRHIGWVRDDSYFMEFWQGRDWDNLAGLDFYDEYMEGVSGATLSSMGIAKSIQHRFRWSIDQQDVKPELRISATDYGLWIAIVIGLFVTYRSGWKGKQSVWIGLKIAAIVYVGFLNGSLLAISLFAGYAAHGVAWQMAPGLVTLLAISFLAPATTRKQPYCSQICPHGAAQQLLSRYVPWKVRVSPHVASGLKWIPWFLIGIAISFSVLELPLDLSYLEPFDAYLFRQSAWIPIVLAVVSLIVSAFIPMAYCKYGCPTGRLLEFVKHHGRADHFGRNDVAAGLLLIMTWLVVNYYDLFHAWLEAPLMK</sequence>
<feature type="transmembrane region" description="Helical" evidence="1">
    <location>
        <begin position="21"/>
        <end position="39"/>
    </location>
</feature>
<evidence type="ECO:0000259" key="2">
    <source>
        <dbReference type="Pfam" id="PF12801"/>
    </source>
</evidence>
<dbReference type="AlphaFoldDB" id="A0A5C5XJY1"/>
<keyword evidence="4" id="KW-1185">Reference proteome</keyword>
<protein>
    <submittedName>
        <fullName evidence="3">4Fe-4S binding domain protein</fullName>
    </submittedName>
</protein>
<feature type="transmembrane region" description="Helical" evidence="1">
    <location>
        <begin position="348"/>
        <end position="366"/>
    </location>
</feature>
<evidence type="ECO:0000313" key="4">
    <source>
        <dbReference type="Proteomes" id="UP000316095"/>
    </source>
</evidence>
<feature type="domain" description="4Fe-4S ferredoxin-type" evidence="2">
    <location>
        <begin position="387"/>
        <end position="424"/>
    </location>
</feature>
<dbReference type="RefSeq" id="WP_165441889.1">
    <property type="nucleotide sequence ID" value="NZ_SJPG01000001.1"/>
</dbReference>
<keyword evidence="1" id="KW-0472">Membrane</keyword>
<keyword evidence="1" id="KW-0812">Transmembrane</keyword>
<dbReference type="Pfam" id="PF12801">
    <property type="entry name" value="Fer4_5"/>
    <property type="match status" value="2"/>
</dbReference>
<organism evidence="3 4">
    <name type="scientific">Rubinisphaera italica</name>
    <dbReference type="NCBI Taxonomy" id="2527969"/>
    <lineage>
        <taxon>Bacteria</taxon>
        <taxon>Pseudomonadati</taxon>
        <taxon>Planctomycetota</taxon>
        <taxon>Planctomycetia</taxon>
        <taxon>Planctomycetales</taxon>
        <taxon>Planctomycetaceae</taxon>
        <taxon>Rubinisphaera</taxon>
    </lineage>
</organism>
<feature type="transmembrane region" description="Helical" evidence="1">
    <location>
        <begin position="291"/>
        <end position="310"/>
    </location>
</feature>
<gene>
    <name evidence="3" type="ORF">Pan54_42790</name>
</gene>
<feature type="transmembrane region" description="Helical" evidence="1">
    <location>
        <begin position="233"/>
        <end position="251"/>
    </location>
</feature>
<accession>A0A5C5XJY1</accession>
<comment type="caution">
    <text evidence="3">The sequence shown here is derived from an EMBL/GenBank/DDBJ whole genome shotgun (WGS) entry which is preliminary data.</text>
</comment>
<evidence type="ECO:0000256" key="1">
    <source>
        <dbReference type="SAM" id="Phobius"/>
    </source>
</evidence>
<reference evidence="3 4" key="1">
    <citation type="submission" date="2019-02" db="EMBL/GenBank/DDBJ databases">
        <title>Deep-cultivation of Planctomycetes and their phenomic and genomic characterization uncovers novel biology.</title>
        <authorList>
            <person name="Wiegand S."/>
            <person name="Jogler M."/>
            <person name="Boedeker C."/>
            <person name="Pinto D."/>
            <person name="Vollmers J."/>
            <person name="Rivas-Marin E."/>
            <person name="Kohn T."/>
            <person name="Peeters S.H."/>
            <person name="Heuer A."/>
            <person name="Rast P."/>
            <person name="Oberbeckmann S."/>
            <person name="Bunk B."/>
            <person name="Jeske O."/>
            <person name="Meyerdierks A."/>
            <person name="Storesund J.E."/>
            <person name="Kallscheuer N."/>
            <person name="Luecker S."/>
            <person name="Lage O.M."/>
            <person name="Pohl T."/>
            <person name="Merkel B.J."/>
            <person name="Hornburger P."/>
            <person name="Mueller R.-W."/>
            <person name="Bruemmer F."/>
            <person name="Labrenz M."/>
            <person name="Spormann A.M."/>
            <person name="Op Den Camp H."/>
            <person name="Overmann J."/>
            <person name="Amann R."/>
            <person name="Jetten M.S.M."/>
            <person name="Mascher T."/>
            <person name="Medema M.H."/>
            <person name="Devos D.P."/>
            <person name="Kaster A.-K."/>
            <person name="Ovreas L."/>
            <person name="Rohde M."/>
            <person name="Galperin M.Y."/>
            <person name="Jogler C."/>
        </authorList>
    </citation>
    <scope>NUCLEOTIDE SEQUENCE [LARGE SCALE GENOMIC DNA]</scope>
    <source>
        <strain evidence="3 4">Pan54</strain>
    </source>
</reference>